<dbReference type="CDD" id="cd04301">
    <property type="entry name" value="NAT_SF"/>
    <property type="match status" value="1"/>
</dbReference>
<dbReference type="AlphaFoldDB" id="A0A9D1NGN9"/>
<feature type="domain" description="N-acetyltransferase" evidence="1">
    <location>
        <begin position="8"/>
        <end position="166"/>
    </location>
</feature>
<reference evidence="2" key="1">
    <citation type="submission" date="2020-10" db="EMBL/GenBank/DDBJ databases">
        <authorList>
            <person name="Gilroy R."/>
        </authorList>
    </citation>
    <scope>NUCLEOTIDE SEQUENCE</scope>
    <source>
        <strain evidence="2">4920</strain>
    </source>
</reference>
<dbReference type="Pfam" id="PF00583">
    <property type="entry name" value="Acetyltransf_1"/>
    <property type="match status" value="1"/>
</dbReference>
<name>A0A9D1NGN9_9FIRM</name>
<dbReference type="Gene3D" id="3.40.630.30">
    <property type="match status" value="1"/>
</dbReference>
<dbReference type="InterPro" id="IPR050276">
    <property type="entry name" value="MshD_Acetyltransferase"/>
</dbReference>
<evidence type="ECO:0000313" key="2">
    <source>
        <dbReference type="EMBL" id="HIV02792.1"/>
    </source>
</evidence>
<dbReference type="InterPro" id="IPR016181">
    <property type="entry name" value="Acyl_CoA_acyltransferase"/>
</dbReference>
<dbReference type="SUPFAM" id="SSF55729">
    <property type="entry name" value="Acyl-CoA N-acyltransferases (Nat)"/>
    <property type="match status" value="1"/>
</dbReference>
<evidence type="ECO:0000313" key="3">
    <source>
        <dbReference type="Proteomes" id="UP000886743"/>
    </source>
</evidence>
<proteinExistence type="predicted"/>
<dbReference type="GO" id="GO:0016747">
    <property type="term" value="F:acyltransferase activity, transferring groups other than amino-acyl groups"/>
    <property type="evidence" value="ECO:0007669"/>
    <property type="project" value="InterPro"/>
</dbReference>
<accession>A0A9D1NGN9</accession>
<dbReference type="PANTHER" id="PTHR43617">
    <property type="entry name" value="L-AMINO ACID N-ACETYLTRANSFERASE"/>
    <property type="match status" value="1"/>
</dbReference>
<reference evidence="2" key="2">
    <citation type="journal article" date="2021" name="PeerJ">
        <title>Extensive microbial diversity within the chicken gut microbiome revealed by metagenomics and culture.</title>
        <authorList>
            <person name="Gilroy R."/>
            <person name="Ravi A."/>
            <person name="Getino M."/>
            <person name="Pursley I."/>
            <person name="Horton D.L."/>
            <person name="Alikhan N.F."/>
            <person name="Baker D."/>
            <person name="Gharbi K."/>
            <person name="Hall N."/>
            <person name="Watson M."/>
            <person name="Adriaenssens E.M."/>
            <person name="Foster-Nyarko E."/>
            <person name="Jarju S."/>
            <person name="Secka A."/>
            <person name="Antonio M."/>
            <person name="Oren A."/>
            <person name="Chaudhuri R.R."/>
            <person name="La Ragione R."/>
            <person name="Hildebrand F."/>
            <person name="Pallen M.J."/>
        </authorList>
    </citation>
    <scope>NUCLEOTIDE SEQUENCE</scope>
    <source>
        <strain evidence="2">4920</strain>
    </source>
</reference>
<dbReference type="PROSITE" id="PS51186">
    <property type="entry name" value="GNAT"/>
    <property type="match status" value="1"/>
</dbReference>
<evidence type="ECO:0000259" key="1">
    <source>
        <dbReference type="PROSITE" id="PS51186"/>
    </source>
</evidence>
<dbReference type="Proteomes" id="UP000886743">
    <property type="component" value="Unassembled WGS sequence"/>
</dbReference>
<sequence length="166" mass="19151">MDITFERVESRDDIAALAVLADQIWHEYFPCILTEAQIDYMVKKFQSAPAMEQQIASAGYEYYFICKDGTRVGYTGFVREKEKMFLSKLYLKKECRGQGIASCAFEFLEQECKKSGLHAIYLTVNRHNDNTIAVYRKKGFHTVKEQAADIGCGYVMDDYVMERTVD</sequence>
<protein>
    <submittedName>
        <fullName evidence="2">GNAT family N-acetyltransferase</fullName>
    </submittedName>
</protein>
<dbReference type="InterPro" id="IPR000182">
    <property type="entry name" value="GNAT_dom"/>
</dbReference>
<organism evidence="2 3">
    <name type="scientific">Candidatus Aphodoplasma excrementigallinarum</name>
    <dbReference type="NCBI Taxonomy" id="2840673"/>
    <lineage>
        <taxon>Bacteria</taxon>
        <taxon>Bacillati</taxon>
        <taxon>Bacillota</taxon>
        <taxon>Clostridia</taxon>
        <taxon>Eubacteriales</taxon>
        <taxon>Candidatus Aphodoplasma</taxon>
    </lineage>
</organism>
<gene>
    <name evidence="2" type="ORF">IAC74_04400</name>
</gene>
<dbReference type="EMBL" id="DVOF01000129">
    <property type="protein sequence ID" value="HIV02792.1"/>
    <property type="molecule type" value="Genomic_DNA"/>
</dbReference>
<comment type="caution">
    <text evidence="2">The sequence shown here is derived from an EMBL/GenBank/DDBJ whole genome shotgun (WGS) entry which is preliminary data.</text>
</comment>